<name>A0ABV3WUV2_9HYPH</name>
<dbReference type="Proteomes" id="UP001559025">
    <property type="component" value="Unassembled WGS sequence"/>
</dbReference>
<dbReference type="InterPro" id="IPR029057">
    <property type="entry name" value="PRTase-like"/>
</dbReference>
<dbReference type="RefSeq" id="WP_368803465.1">
    <property type="nucleotide sequence ID" value="NZ_JAZHFV010000004.1"/>
</dbReference>
<dbReference type="CDD" id="cd06223">
    <property type="entry name" value="PRTases_typeI"/>
    <property type="match status" value="1"/>
</dbReference>
<accession>A0ABV3WUV2</accession>
<organism evidence="2 3">
    <name type="scientific">Neoaquamicrobium sediminum</name>
    <dbReference type="NCBI Taxonomy" id="1849104"/>
    <lineage>
        <taxon>Bacteria</taxon>
        <taxon>Pseudomonadati</taxon>
        <taxon>Pseudomonadota</taxon>
        <taxon>Alphaproteobacteria</taxon>
        <taxon>Hyphomicrobiales</taxon>
        <taxon>Phyllobacteriaceae</taxon>
        <taxon>Neoaquamicrobium</taxon>
    </lineage>
</organism>
<dbReference type="InterPro" id="IPR000836">
    <property type="entry name" value="PRTase_dom"/>
</dbReference>
<dbReference type="EMBL" id="JAZHFV010000004">
    <property type="protein sequence ID" value="MEX4008466.1"/>
    <property type="molecule type" value="Genomic_DNA"/>
</dbReference>
<gene>
    <name evidence="2" type="ORF">V1479_14220</name>
</gene>
<dbReference type="SUPFAM" id="SSF53271">
    <property type="entry name" value="PRTase-like"/>
    <property type="match status" value="1"/>
</dbReference>
<evidence type="ECO:0000259" key="1">
    <source>
        <dbReference type="Pfam" id="PF00156"/>
    </source>
</evidence>
<keyword evidence="3" id="KW-1185">Reference proteome</keyword>
<sequence>MSHVFRSKDEDVVSLGDYKPYSVHKSEGGDYTNYPIHSGRILDLKENKPHAVKHFSDLLDPELHDGIAIAVVPSHDPEAIGGGLASIASQLATKGNRIDASSALRRTVKIQKLAHGGDRSITVHRESIEVADAASIKGKHVLLLDDVHKSGNSLAACKEKLLAAGAASVHSACLGKTWG</sequence>
<dbReference type="GO" id="GO:0016757">
    <property type="term" value="F:glycosyltransferase activity"/>
    <property type="evidence" value="ECO:0007669"/>
    <property type="project" value="UniProtKB-KW"/>
</dbReference>
<feature type="domain" description="Phosphoribosyltransferase" evidence="1">
    <location>
        <begin position="110"/>
        <end position="174"/>
    </location>
</feature>
<dbReference type="Gene3D" id="3.40.50.2020">
    <property type="match status" value="1"/>
</dbReference>
<evidence type="ECO:0000313" key="3">
    <source>
        <dbReference type="Proteomes" id="UP001559025"/>
    </source>
</evidence>
<dbReference type="Pfam" id="PF00156">
    <property type="entry name" value="Pribosyltran"/>
    <property type="match status" value="1"/>
</dbReference>
<reference evidence="2 3" key="1">
    <citation type="submission" date="2024-01" db="EMBL/GenBank/DDBJ databases">
        <title>New evidence supports the origin of RcGTA from prophage.</title>
        <authorList>
            <person name="Xu Y."/>
            <person name="Liu B."/>
            <person name="Chen F."/>
        </authorList>
    </citation>
    <scope>NUCLEOTIDE SEQUENCE [LARGE SCALE GENOMIC DNA]</scope>
    <source>
        <strain evidence="2 3">CBW1107-2</strain>
    </source>
</reference>
<keyword evidence="2" id="KW-0808">Transferase</keyword>
<protein>
    <submittedName>
        <fullName evidence="2">Phosphoribosyltransferase</fullName>
    </submittedName>
</protein>
<keyword evidence="2" id="KW-0328">Glycosyltransferase</keyword>
<comment type="caution">
    <text evidence="2">The sequence shown here is derived from an EMBL/GenBank/DDBJ whole genome shotgun (WGS) entry which is preliminary data.</text>
</comment>
<proteinExistence type="predicted"/>
<evidence type="ECO:0000313" key="2">
    <source>
        <dbReference type="EMBL" id="MEX4008466.1"/>
    </source>
</evidence>